<accession>A0A6A5YV05</accession>
<evidence type="ECO:0000313" key="4">
    <source>
        <dbReference type="Proteomes" id="UP000799770"/>
    </source>
</evidence>
<dbReference type="EMBL" id="ML977336">
    <property type="protein sequence ID" value="KAF2110945.1"/>
    <property type="molecule type" value="Genomic_DNA"/>
</dbReference>
<name>A0A6A5YV05_9PLEO</name>
<dbReference type="InterPro" id="IPR036388">
    <property type="entry name" value="WH-like_DNA-bd_sf"/>
</dbReference>
<feature type="domain" description="O-methyltransferase dimerisation" evidence="2">
    <location>
        <begin position="6"/>
        <end position="75"/>
    </location>
</feature>
<evidence type="ECO:0000259" key="2">
    <source>
        <dbReference type="Pfam" id="PF08100"/>
    </source>
</evidence>
<dbReference type="Pfam" id="PF08100">
    <property type="entry name" value="Dimerisation"/>
    <property type="match status" value="1"/>
</dbReference>
<dbReference type="Proteomes" id="UP000799770">
    <property type="component" value="Unassembled WGS sequence"/>
</dbReference>
<sequence length="83" mass="8648">MSPHTPASLMVAIRMGVLANLVKAGKPQTAKGLAASTGGDEMLIVRLICPLVAKGVFRETNVRTYATTPISETLIAPPLIGGY</sequence>
<dbReference type="GO" id="GO:0046983">
    <property type="term" value="F:protein dimerization activity"/>
    <property type="evidence" value="ECO:0007669"/>
    <property type="project" value="InterPro"/>
</dbReference>
<dbReference type="Gene3D" id="1.10.10.10">
    <property type="entry name" value="Winged helix-like DNA-binding domain superfamily/Winged helix DNA-binding domain"/>
    <property type="match status" value="1"/>
</dbReference>
<protein>
    <recommendedName>
        <fullName evidence="2">O-methyltransferase dimerisation domain-containing protein</fullName>
    </recommendedName>
</protein>
<dbReference type="InterPro" id="IPR012967">
    <property type="entry name" value="COMT_dimerisation"/>
</dbReference>
<feature type="signal peptide" evidence="1">
    <location>
        <begin position="1"/>
        <end position="24"/>
    </location>
</feature>
<keyword evidence="1" id="KW-0732">Signal</keyword>
<dbReference type="AlphaFoldDB" id="A0A6A5YV05"/>
<evidence type="ECO:0000313" key="3">
    <source>
        <dbReference type="EMBL" id="KAF2110945.1"/>
    </source>
</evidence>
<dbReference type="OrthoDB" id="3340390at2759"/>
<proteinExistence type="predicted"/>
<keyword evidence="4" id="KW-1185">Reference proteome</keyword>
<organism evidence="3 4">
    <name type="scientific">Lophiotrema nucula</name>
    <dbReference type="NCBI Taxonomy" id="690887"/>
    <lineage>
        <taxon>Eukaryota</taxon>
        <taxon>Fungi</taxon>
        <taxon>Dikarya</taxon>
        <taxon>Ascomycota</taxon>
        <taxon>Pezizomycotina</taxon>
        <taxon>Dothideomycetes</taxon>
        <taxon>Pleosporomycetidae</taxon>
        <taxon>Pleosporales</taxon>
        <taxon>Lophiotremataceae</taxon>
        <taxon>Lophiotrema</taxon>
    </lineage>
</organism>
<reference evidence="3" key="1">
    <citation type="journal article" date="2020" name="Stud. Mycol.">
        <title>101 Dothideomycetes genomes: a test case for predicting lifestyles and emergence of pathogens.</title>
        <authorList>
            <person name="Haridas S."/>
            <person name="Albert R."/>
            <person name="Binder M."/>
            <person name="Bloem J."/>
            <person name="Labutti K."/>
            <person name="Salamov A."/>
            <person name="Andreopoulos B."/>
            <person name="Baker S."/>
            <person name="Barry K."/>
            <person name="Bills G."/>
            <person name="Bluhm B."/>
            <person name="Cannon C."/>
            <person name="Castanera R."/>
            <person name="Culley D."/>
            <person name="Daum C."/>
            <person name="Ezra D."/>
            <person name="Gonzalez J."/>
            <person name="Henrissat B."/>
            <person name="Kuo A."/>
            <person name="Liang C."/>
            <person name="Lipzen A."/>
            <person name="Lutzoni F."/>
            <person name="Magnuson J."/>
            <person name="Mondo S."/>
            <person name="Nolan M."/>
            <person name="Ohm R."/>
            <person name="Pangilinan J."/>
            <person name="Park H.-J."/>
            <person name="Ramirez L."/>
            <person name="Alfaro M."/>
            <person name="Sun H."/>
            <person name="Tritt A."/>
            <person name="Yoshinaga Y."/>
            <person name="Zwiers L.-H."/>
            <person name="Turgeon B."/>
            <person name="Goodwin S."/>
            <person name="Spatafora J."/>
            <person name="Crous P."/>
            <person name="Grigoriev I."/>
        </authorList>
    </citation>
    <scope>NUCLEOTIDE SEQUENCE</scope>
    <source>
        <strain evidence="3">CBS 627.86</strain>
    </source>
</reference>
<evidence type="ECO:0000256" key="1">
    <source>
        <dbReference type="SAM" id="SignalP"/>
    </source>
</evidence>
<gene>
    <name evidence="3" type="ORF">BDV96DRAFT_650549</name>
</gene>
<dbReference type="InterPro" id="IPR036390">
    <property type="entry name" value="WH_DNA-bd_sf"/>
</dbReference>
<dbReference type="SUPFAM" id="SSF46785">
    <property type="entry name" value="Winged helix' DNA-binding domain"/>
    <property type="match status" value="1"/>
</dbReference>
<feature type="chain" id="PRO_5025417751" description="O-methyltransferase dimerisation domain-containing protein" evidence="1">
    <location>
        <begin position="25"/>
        <end position="83"/>
    </location>
</feature>